<keyword evidence="2" id="KW-0539">Nucleus</keyword>
<dbReference type="PROSITE" id="PS50896">
    <property type="entry name" value="LISH"/>
    <property type="match status" value="1"/>
</dbReference>
<comment type="subcellular location">
    <subcellularLocation>
        <location evidence="1">Nucleus</location>
    </subcellularLocation>
</comment>
<dbReference type="PANTHER" id="PTHR12610">
    <property type="entry name" value="SINGLE STRANDED DNA BINDING PROTEIN"/>
    <property type="match status" value="1"/>
</dbReference>
<evidence type="ECO:0000256" key="1">
    <source>
        <dbReference type="ARBA" id="ARBA00004123"/>
    </source>
</evidence>
<dbReference type="KEGG" id="fox:FOXG_06978"/>
<dbReference type="InterPro" id="IPR006594">
    <property type="entry name" value="LisH"/>
</dbReference>
<feature type="region of interest" description="Disordered" evidence="3">
    <location>
        <begin position="372"/>
        <end position="424"/>
    </location>
</feature>
<dbReference type="GeneID" id="28948746"/>
<evidence type="ECO:0000313" key="4">
    <source>
        <dbReference type="EMBL" id="KNB06167.1"/>
    </source>
</evidence>
<gene>
    <name evidence="4" type="ORF">FOXG_06978</name>
</gene>
<dbReference type="GO" id="GO:0005634">
    <property type="term" value="C:nucleus"/>
    <property type="evidence" value="ECO:0007669"/>
    <property type="project" value="UniProtKB-SubCell"/>
</dbReference>
<protein>
    <submittedName>
        <fullName evidence="4">Uncharacterized protein</fullName>
    </submittedName>
</protein>
<dbReference type="Proteomes" id="UP000009097">
    <property type="component" value="Unassembled WGS sequence"/>
</dbReference>
<dbReference type="EMBL" id="DS231704">
    <property type="protein sequence ID" value="KNB06167.1"/>
    <property type="molecule type" value="Genomic_DNA"/>
</dbReference>
<reference evidence="4" key="2">
    <citation type="journal article" date="2010" name="Nature">
        <title>Comparative genomics reveals mobile pathogenicity chromosomes in Fusarium.</title>
        <authorList>
            <person name="Ma L.J."/>
            <person name="van der Does H.C."/>
            <person name="Borkovich K.A."/>
            <person name="Coleman J.J."/>
            <person name="Daboussi M.J."/>
            <person name="Di Pietro A."/>
            <person name="Dufresne M."/>
            <person name="Freitag M."/>
            <person name="Grabherr M."/>
            <person name="Henrissat B."/>
            <person name="Houterman P.M."/>
            <person name="Kang S."/>
            <person name="Shim W.B."/>
            <person name="Woloshuk C."/>
            <person name="Xie X."/>
            <person name="Xu J.R."/>
            <person name="Antoniw J."/>
            <person name="Baker S.E."/>
            <person name="Bluhm B.H."/>
            <person name="Breakspear A."/>
            <person name="Brown D.W."/>
            <person name="Butchko R.A."/>
            <person name="Chapman S."/>
            <person name="Coulson R."/>
            <person name="Coutinho P.M."/>
            <person name="Danchin E.G."/>
            <person name="Diener A."/>
            <person name="Gale L.R."/>
            <person name="Gardiner D.M."/>
            <person name="Goff S."/>
            <person name="Hammond-Kosack K.E."/>
            <person name="Hilburn K."/>
            <person name="Hua-Van A."/>
            <person name="Jonkers W."/>
            <person name="Kazan K."/>
            <person name="Kodira C.D."/>
            <person name="Koehrsen M."/>
            <person name="Kumar L."/>
            <person name="Lee Y.H."/>
            <person name="Li L."/>
            <person name="Manners J.M."/>
            <person name="Miranda-Saavedra D."/>
            <person name="Mukherjee M."/>
            <person name="Park G."/>
            <person name="Park J."/>
            <person name="Park S.Y."/>
            <person name="Proctor R.H."/>
            <person name="Regev A."/>
            <person name="Ruiz-Roldan M.C."/>
            <person name="Sain D."/>
            <person name="Sakthikumar S."/>
            <person name="Sykes S."/>
            <person name="Schwartz D.C."/>
            <person name="Turgeon B.G."/>
            <person name="Wapinski I."/>
            <person name="Yoder O."/>
            <person name="Young S."/>
            <person name="Zeng Q."/>
            <person name="Zhou S."/>
            <person name="Galagan J."/>
            <person name="Cuomo C.A."/>
            <person name="Kistler H.C."/>
            <person name="Rep M."/>
        </authorList>
    </citation>
    <scope>NUCLEOTIDE SEQUENCE [LARGE SCALE GENOMIC DNA]</scope>
    <source>
        <strain evidence="4">4287</strain>
    </source>
</reference>
<feature type="region of interest" description="Disordered" evidence="3">
    <location>
        <begin position="307"/>
        <end position="340"/>
    </location>
</feature>
<reference evidence="4" key="1">
    <citation type="submission" date="2007-04" db="EMBL/GenBank/DDBJ databases">
        <authorList>
            <consortium name="The Broad Institute Genome Sequencing Platform"/>
            <person name="Birren B."/>
            <person name="Lander E."/>
            <person name="Galagan J."/>
            <person name="Nusbaum C."/>
            <person name="Devon K."/>
            <person name="Ma L.-J."/>
            <person name="Jaffe D."/>
            <person name="Butler J."/>
            <person name="Alvarez P."/>
            <person name="Gnerre S."/>
            <person name="Grabherr M."/>
            <person name="Kleber M."/>
            <person name="Mauceli E."/>
            <person name="Brockman W."/>
            <person name="MacCallum I.A."/>
            <person name="Young S."/>
            <person name="LaButti K."/>
            <person name="DeCaprio D."/>
            <person name="Crawford M."/>
            <person name="Koehrsen M."/>
            <person name="Engels R."/>
            <person name="Montgomery P."/>
            <person name="Pearson M."/>
            <person name="Howarth C."/>
            <person name="Larson L."/>
            <person name="White J."/>
            <person name="O'Leary S."/>
            <person name="Kodira C."/>
            <person name="Zeng Q."/>
            <person name="Yandava C."/>
            <person name="Alvarado L."/>
            <person name="Kistler C."/>
            <person name="Shim W.-B."/>
            <person name="Kang S."/>
            <person name="Woloshuk C."/>
        </authorList>
    </citation>
    <scope>NUCLEOTIDE SEQUENCE</scope>
    <source>
        <strain evidence="4">4287</strain>
    </source>
</reference>
<dbReference type="AlphaFoldDB" id="A0A0J9WMV0"/>
<organism evidence="4 5">
    <name type="scientific">Fusarium oxysporum f. sp. lycopersici (strain 4287 / CBS 123668 / FGSC 9935 / NRRL 34936)</name>
    <name type="common">Fusarium vascular wilt of tomato</name>
    <dbReference type="NCBI Taxonomy" id="426428"/>
    <lineage>
        <taxon>Eukaryota</taxon>
        <taxon>Fungi</taxon>
        <taxon>Dikarya</taxon>
        <taxon>Ascomycota</taxon>
        <taxon>Pezizomycotina</taxon>
        <taxon>Sordariomycetes</taxon>
        <taxon>Hypocreomycetidae</taxon>
        <taxon>Hypocreales</taxon>
        <taxon>Nectriaceae</taxon>
        <taxon>Fusarium</taxon>
        <taxon>Fusarium oxysporum species complex</taxon>
    </lineage>
</organism>
<accession>A0A0J9WMV0</accession>
<feature type="compositionally biased region" description="Polar residues" evidence="3">
    <location>
        <begin position="378"/>
        <end position="406"/>
    </location>
</feature>
<proteinExistence type="predicted"/>
<feature type="region of interest" description="Disordered" evidence="3">
    <location>
        <begin position="234"/>
        <end position="272"/>
    </location>
</feature>
<name>A0A0J9WMV0_FUSO4</name>
<feature type="compositionally biased region" description="Polar residues" evidence="3">
    <location>
        <begin position="307"/>
        <end position="323"/>
    </location>
</feature>
<evidence type="ECO:0000256" key="2">
    <source>
        <dbReference type="ARBA" id="ARBA00023242"/>
    </source>
</evidence>
<dbReference type="PANTHER" id="PTHR12610:SF12">
    <property type="entry name" value="SEQUENCE-SPECIFIC SINGLE-STRANDED DNA-BINDING PROTEIN, ISOFORM D"/>
    <property type="match status" value="1"/>
</dbReference>
<sequence>MANMKAKTGHLHDASRHLTENYNKRTQLNTYIYEYFLHNGMFQCAQSILKADSDVKVQRHSPGSDRNIKGLRLKNAIRNETIDTRLDSTHSNVLPAPNVPNLSPDSCFLYEWFCLFWAMFNAQKNESGRIEGCQYACNIQQRNWPKWNVSWPQTQSSSLLLQAPGNATHNAFYNSSEMGVGSMTPSMSGSRACGSSNEAMKKFQVQLTSMEQQNENEIIAGRGRSSLYRNYGLPGGQGGQEPIQSSKLFHRPTPRASRPGALPDTTKQAKLGTQPMNDIILDFPKAKVDDLDGNVTVVRMHDWTRASNSRTFQQPNSQTTRQSVAAKETPFQQEGKTDDKWSVQWQNDSSENQTSDTSQRGVQGTMQERFRLPPFQPADTNDNAKPTSTISSLSQTSKAALSTPQLSKAAREKIPFPKGTIPKKRTTNVKDEMVICKIPKLNVGSTATRPANAAASPMPHINPVGIWKDAQNSSLSQAVPTGQPEVALPLTPASMAANPPVDLVQSATFSMENCNMTDFASFPTFEDDFGGFDLGTFLESSAEDMGGFHFNYFPSNIDADNIDQS</sequence>
<dbReference type="VEuPathDB" id="FungiDB:FOXG_06978"/>
<dbReference type="RefSeq" id="XP_018244212.1">
    <property type="nucleotide sequence ID" value="XM_018385616.1"/>
</dbReference>
<evidence type="ECO:0000256" key="3">
    <source>
        <dbReference type="SAM" id="MobiDB-lite"/>
    </source>
</evidence>
<dbReference type="GO" id="GO:0045944">
    <property type="term" value="P:positive regulation of transcription by RNA polymerase II"/>
    <property type="evidence" value="ECO:0007669"/>
    <property type="project" value="TreeGrafter"/>
</dbReference>
<evidence type="ECO:0000313" key="5">
    <source>
        <dbReference type="Proteomes" id="UP000009097"/>
    </source>
</evidence>
<dbReference type="OrthoDB" id="5600002at2759"/>